<dbReference type="InterPro" id="IPR028082">
    <property type="entry name" value="Peripla_BP_I"/>
</dbReference>
<organism evidence="5 6">
    <name type="scientific">Salibacterium salarium</name>
    <dbReference type="NCBI Taxonomy" id="284579"/>
    <lineage>
        <taxon>Bacteria</taxon>
        <taxon>Bacillati</taxon>
        <taxon>Bacillota</taxon>
        <taxon>Bacilli</taxon>
        <taxon>Bacillales</taxon>
        <taxon>Bacillaceae</taxon>
    </lineage>
</organism>
<evidence type="ECO:0000259" key="4">
    <source>
        <dbReference type="PROSITE" id="PS50932"/>
    </source>
</evidence>
<dbReference type="Gene3D" id="1.10.260.40">
    <property type="entry name" value="lambda repressor-like DNA-binding domains"/>
    <property type="match status" value="1"/>
</dbReference>
<proteinExistence type="predicted"/>
<reference evidence="5 6" key="1">
    <citation type="submission" date="2018-10" db="EMBL/GenBank/DDBJ databases">
        <title>Draft genome sequence of Bacillus salarius IM0101, isolated from a hypersaline soil in Inner Mongolia, China.</title>
        <authorList>
            <person name="Yamprayoonswat W."/>
            <person name="Boonvisut S."/>
            <person name="Jumpathong W."/>
            <person name="Sittihan S."/>
            <person name="Ruangsuj P."/>
            <person name="Wanthongcharoen S."/>
            <person name="Thongpramul N."/>
            <person name="Pimmason S."/>
            <person name="Yu B."/>
            <person name="Yasawong M."/>
        </authorList>
    </citation>
    <scope>NUCLEOTIDE SEQUENCE [LARGE SCALE GENOMIC DNA]</scope>
    <source>
        <strain evidence="5 6">IM0101</strain>
    </source>
</reference>
<dbReference type="OrthoDB" id="1639518at2"/>
<dbReference type="AlphaFoldDB" id="A0A3R9WNT4"/>
<feature type="domain" description="HTH lacI-type" evidence="4">
    <location>
        <begin position="5"/>
        <end position="60"/>
    </location>
</feature>
<dbReference type="EMBL" id="RBVX01000039">
    <property type="protein sequence ID" value="RSL30328.1"/>
    <property type="molecule type" value="Genomic_DNA"/>
</dbReference>
<protein>
    <submittedName>
        <fullName evidence="5">LacI family transcriptional regulator</fullName>
    </submittedName>
</protein>
<dbReference type="Pfam" id="PF00532">
    <property type="entry name" value="Peripla_BP_1"/>
    <property type="match status" value="1"/>
</dbReference>
<evidence type="ECO:0000256" key="2">
    <source>
        <dbReference type="ARBA" id="ARBA00023125"/>
    </source>
</evidence>
<dbReference type="Gene3D" id="3.40.50.2300">
    <property type="match status" value="2"/>
</dbReference>
<dbReference type="PANTHER" id="PTHR30146">
    <property type="entry name" value="LACI-RELATED TRANSCRIPTIONAL REPRESSOR"/>
    <property type="match status" value="1"/>
</dbReference>
<dbReference type="SUPFAM" id="SSF47413">
    <property type="entry name" value="lambda repressor-like DNA-binding domains"/>
    <property type="match status" value="1"/>
</dbReference>
<comment type="caution">
    <text evidence="5">The sequence shown here is derived from an EMBL/GenBank/DDBJ whole genome shotgun (WGS) entry which is preliminary data.</text>
</comment>
<evidence type="ECO:0000256" key="3">
    <source>
        <dbReference type="ARBA" id="ARBA00023163"/>
    </source>
</evidence>
<dbReference type="PROSITE" id="PS00356">
    <property type="entry name" value="HTH_LACI_1"/>
    <property type="match status" value="1"/>
</dbReference>
<name>A0A3R9WNT4_9BACI</name>
<dbReference type="InterPro" id="IPR010982">
    <property type="entry name" value="Lambda_DNA-bd_dom_sf"/>
</dbReference>
<evidence type="ECO:0000313" key="5">
    <source>
        <dbReference type="EMBL" id="RSL30328.1"/>
    </source>
</evidence>
<keyword evidence="2" id="KW-0238">DNA-binding</keyword>
<keyword evidence="3" id="KW-0804">Transcription</keyword>
<sequence length="337" mass="38538">MIKKPTLHDVASLASVSQSTVSQYLNGRYKHMGKETRRRIEHSINTLQYKPNAVARGLKQKKTTTIGIIVANILHRFSTQVSRAIEDICHQFEYHAIICNADDDAKKEKKYIDMLKAKQVDGFIIIPTGLNEDLYKDLLEERYPLIFLDRKVEALPIPTVSLKNKKAGYEAATHLLDQNHRNIAYISSPLTVNTRKERYQGYVQALENAGIEVKEEYVFGGDINQLNHTLPDILEKNHPPTALICGNDRVLKNVLPILKKRDISIPQHLALLTFDEVEFSEFFTPTITTIEQPAYEMGVQAAELLLQRINGKAEQQREETYEFEPKLKVRESSLLKK</sequence>
<dbReference type="Pfam" id="PF00356">
    <property type="entry name" value="LacI"/>
    <property type="match status" value="1"/>
</dbReference>
<dbReference type="GO" id="GO:0003700">
    <property type="term" value="F:DNA-binding transcription factor activity"/>
    <property type="evidence" value="ECO:0007669"/>
    <property type="project" value="TreeGrafter"/>
</dbReference>
<evidence type="ECO:0000256" key="1">
    <source>
        <dbReference type="ARBA" id="ARBA00023015"/>
    </source>
</evidence>
<keyword evidence="1" id="KW-0805">Transcription regulation</keyword>
<dbReference type="GO" id="GO:0000976">
    <property type="term" value="F:transcription cis-regulatory region binding"/>
    <property type="evidence" value="ECO:0007669"/>
    <property type="project" value="TreeGrafter"/>
</dbReference>
<dbReference type="SUPFAM" id="SSF53822">
    <property type="entry name" value="Periplasmic binding protein-like I"/>
    <property type="match status" value="1"/>
</dbReference>
<dbReference type="PANTHER" id="PTHR30146:SF109">
    <property type="entry name" value="HTH-TYPE TRANSCRIPTIONAL REGULATOR GALS"/>
    <property type="match status" value="1"/>
</dbReference>
<dbReference type="SMART" id="SM00354">
    <property type="entry name" value="HTH_LACI"/>
    <property type="match status" value="1"/>
</dbReference>
<dbReference type="CDD" id="cd19977">
    <property type="entry name" value="PBP1_EndR-like"/>
    <property type="match status" value="1"/>
</dbReference>
<dbReference type="Proteomes" id="UP000275076">
    <property type="component" value="Unassembled WGS sequence"/>
</dbReference>
<gene>
    <name evidence="5" type="ORF">D7Z54_26555</name>
</gene>
<dbReference type="InterPro" id="IPR000843">
    <property type="entry name" value="HTH_LacI"/>
</dbReference>
<dbReference type="InterPro" id="IPR001761">
    <property type="entry name" value="Peripla_BP/Lac1_sug-bd_dom"/>
</dbReference>
<dbReference type="CDD" id="cd01392">
    <property type="entry name" value="HTH_LacI"/>
    <property type="match status" value="1"/>
</dbReference>
<accession>A0A3R9WNT4</accession>
<dbReference type="PROSITE" id="PS50932">
    <property type="entry name" value="HTH_LACI_2"/>
    <property type="match status" value="1"/>
</dbReference>
<keyword evidence="6" id="KW-1185">Reference proteome</keyword>
<evidence type="ECO:0000313" key="6">
    <source>
        <dbReference type="Proteomes" id="UP000275076"/>
    </source>
</evidence>